<dbReference type="NCBIfam" id="TIGR04509">
    <property type="entry name" value="mod_pep_NH_fam"/>
    <property type="match status" value="1"/>
</dbReference>
<reference evidence="1 2" key="1">
    <citation type="submission" date="2023-01" db="EMBL/GenBank/DDBJ databases">
        <title>Xanthomonas hawaiianensis sp. nov. isolated from Araceae family in Hawaii.</title>
        <authorList>
            <person name="Chunag S.-C."/>
            <person name="Dobhal S."/>
            <person name="Alvarez A."/>
            <person name="Arif M."/>
        </authorList>
    </citation>
    <scope>NUCLEOTIDE SEQUENCE [LARGE SCALE GENOMIC DNA]</scope>
    <source>
        <strain evidence="1 2">A2111</strain>
    </source>
</reference>
<name>A0ABU2I5P7_9XANT</name>
<evidence type="ECO:0000313" key="2">
    <source>
        <dbReference type="Proteomes" id="UP001260534"/>
    </source>
</evidence>
<proteinExistence type="predicted"/>
<dbReference type="EMBL" id="JAQMHB010000001">
    <property type="protein sequence ID" value="MDS9993421.1"/>
    <property type="molecule type" value="Genomic_DNA"/>
</dbReference>
<evidence type="ECO:0000313" key="1">
    <source>
        <dbReference type="EMBL" id="MDS9993421.1"/>
    </source>
</evidence>
<dbReference type="RefSeq" id="WP_209030449.1">
    <property type="nucleotide sequence ID" value="NZ_CP115873.1"/>
</dbReference>
<comment type="caution">
    <text evidence="1">The sequence shown here is derived from an EMBL/GenBank/DDBJ whole genome shotgun (WGS) entry which is preliminary data.</text>
</comment>
<dbReference type="Proteomes" id="UP001260534">
    <property type="component" value="Unassembled WGS sequence"/>
</dbReference>
<keyword evidence="2" id="KW-1185">Reference proteome</keyword>
<protein>
    <submittedName>
        <fullName evidence="1">NHLP-related RiPP peptide</fullName>
    </submittedName>
</protein>
<sequence>MKPGLATVDHDLAFPTKPLQGKHPLDIKVAEKLLDLLSVDNRFRRLFKNDPLAALIEVGYTFDINNIKNSNREVQFLPPLNCLLVEKLASKKEIAKSRSKILEFLTGSGNHHVIFAFESGKTQIFISKASERKYI</sequence>
<organism evidence="1 2">
    <name type="scientific">Xanthomonas hawaiiensis</name>
    <dbReference type="NCBI Taxonomy" id="3003247"/>
    <lineage>
        <taxon>Bacteria</taxon>
        <taxon>Pseudomonadati</taxon>
        <taxon>Pseudomonadota</taxon>
        <taxon>Gammaproteobacteria</taxon>
        <taxon>Lysobacterales</taxon>
        <taxon>Lysobacteraceae</taxon>
        <taxon>Xanthomonas</taxon>
    </lineage>
</organism>
<accession>A0ABU2I5P7</accession>
<dbReference type="InterPro" id="IPR030976">
    <property type="entry name" value="Mod_pep_NH_fam"/>
</dbReference>
<gene>
    <name evidence="1" type="ORF">PNQ69_11605</name>
</gene>